<reference evidence="2" key="1">
    <citation type="submission" date="2020-06" db="EMBL/GenBank/DDBJ databases">
        <authorList>
            <person name="Li T."/>
            <person name="Hu X."/>
            <person name="Zhang T."/>
            <person name="Song X."/>
            <person name="Zhang H."/>
            <person name="Dai N."/>
            <person name="Sheng W."/>
            <person name="Hou X."/>
            <person name="Wei L."/>
        </authorList>
    </citation>
    <scope>NUCLEOTIDE SEQUENCE</scope>
    <source>
        <strain evidence="2">G01</strain>
        <tissue evidence="2">Leaf</tissue>
    </source>
</reference>
<organism evidence="2">
    <name type="scientific">Sesamum angustifolium</name>
    <dbReference type="NCBI Taxonomy" id="2727405"/>
    <lineage>
        <taxon>Eukaryota</taxon>
        <taxon>Viridiplantae</taxon>
        <taxon>Streptophyta</taxon>
        <taxon>Embryophyta</taxon>
        <taxon>Tracheophyta</taxon>
        <taxon>Spermatophyta</taxon>
        <taxon>Magnoliopsida</taxon>
        <taxon>eudicotyledons</taxon>
        <taxon>Gunneridae</taxon>
        <taxon>Pentapetalae</taxon>
        <taxon>asterids</taxon>
        <taxon>lamiids</taxon>
        <taxon>Lamiales</taxon>
        <taxon>Pedaliaceae</taxon>
        <taxon>Sesamum</taxon>
    </lineage>
</organism>
<sequence length="70" mass="7665">MASSPDALERVRSSNKGDQPTTIYVTSSHRSSGRKVRRSFGTLNMPRHAALPEKSCETRVTSEKVTKGTS</sequence>
<gene>
    <name evidence="2" type="ORF">Sangu_2584300</name>
</gene>
<evidence type="ECO:0000256" key="1">
    <source>
        <dbReference type="SAM" id="MobiDB-lite"/>
    </source>
</evidence>
<dbReference type="EMBL" id="JACGWK010001367">
    <property type="protein sequence ID" value="KAL0290185.1"/>
    <property type="molecule type" value="Genomic_DNA"/>
</dbReference>
<feature type="compositionally biased region" description="Polar residues" evidence="1">
    <location>
        <begin position="14"/>
        <end position="30"/>
    </location>
</feature>
<reference evidence="2" key="2">
    <citation type="journal article" date="2024" name="Plant">
        <title>Genomic evolution and insights into agronomic trait innovations of Sesamum species.</title>
        <authorList>
            <person name="Miao H."/>
            <person name="Wang L."/>
            <person name="Qu L."/>
            <person name="Liu H."/>
            <person name="Sun Y."/>
            <person name="Le M."/>
            <person name="Wang Q."/>
            <person name="Wei S."/>
            <person name="Zheng Y."/>
            <person name="Lin W."/>
            <person name="Duan Y."/>
            <person name="Cao H."/>
            <person name="Xiong S."/>
            <person name="Wang X."/>
            <person name="Wei L."/>
            <person name="Li C."/>
            <person name="Ma Q."/>
            <person name="Ju M."/>
            <person name="Zhao R."/>
            <person name="Li G."/>
            <person name="Mu C."/>
            <person name="Tian Q."/>
            <person name="Mei H."/>
            <person name="Zhang T."/>
            <person name="Gao T."/>
            <person name="Zhang H."/>
        </authorList>
    </citation>
    <scope>NUCLEOTIDE SEQUENCE</scope>
    <source>
        <strain evidence="2">G01</strain>
    </source>
</reference>
<proteinExistence type="predicted"/>
<name>A0AAW2J9B5_9LAMI</name>
<accession>A0AAW2J9B5</accession>
<dbReference type="AlphaFoldDB" id="A0AAW2J9B5"/>
<protein>
    <submittedName>
        <fullName evidence="2">Uncharacterized protein</fullName>
    </submittedName>
</protein>
<feature type="region of interest" description="Disordered" evidence="1">
    <location>
        <begin position="1"/>
        <end position="41"/>
    </location>
</feature>
<evidence type="ECO:0000313" key="2">
    <source>
        <dbReference type="EMBL" id="KAL0290185.1"/>
    </source>
</evidence>
<comment type="caution">
    <text evidence="2">The sequence shown here is derived from an EMBL/GenBank/DDBJ whole genome shotgun (WGS) entry which is preliminary data.</text>
</comment>